<protein>
    <submittedName>
        <fullName evidence="4">Uncharacterized protein</fullName>
    </submittedName>
</protein>
<keyword evidence="1" id="KW-0175">Coiled coil</keyword>
<feature type="compositionally biased region" description="Polar residues" evidence="2">
    <location>
        <begin position="612"/>
        <end position="624"/>
    </location>
</feature>
<feature type="coiled-coil region" evidence="1">
    <location>
        <begin position="521"/>
        <end position="561"/>
    </location>
</feature>
<feature type="compositionally biased region" description="Polar residues" evidence="2">
    <location>
        <begin position="168"/>
        <end position="180"/>
    </location>
</feature>
<name>A0AAF3EYS6_9BILA</name>
<feature type="coiled-coil region" evidence="1">
    <location>
        <begin position="713"/>
        <end position="747"/>
    </location>
</feature>
<organism evidence="3 4">
    <name type="scientific">Mesorhabditis belari</name>
    <dbReference type="NCBI Taxonomy" id="2138241"/>
    <lineage>
        <taxon>Eukaryota</taxon>
        <taxon>Metazoa</taxon>
        <taxon>Ecdysozoa</taxon>
        <taxon>Nematoda</taxon>
        <taxon>Chromadorea</taxon>
        <taxon>Rhabditida</taxon>
        <taxon>Rhabditina</taxon>
        <taxon>Rhabditomorpha</taxon>
        <taxon>Rhabditoidea</taxon>
        <taxon>Rhabditidae</taxon>
        <taxon>Mesorhabditinae</taxon>
        <taxon>Mesorhabditis</taxon>
    </lineage>
</organism>
<keyword evidence="3" id="KW-1185">Reference proteome</keyword>
<proteinExistence type="predicted"/>
<feature type="compositionally biased region" description="Polar residues" evidence="2">
    <location>
        <begin position="403"/>
        <end position="416"/>
    </location>
</feature>
<evidence type="ECO:0000313" key="3">
    <source>
        <dbReference type="Proteomes" id="UP000887575"/>
    </source>
</evidence>
<dbReference type="WBParaSite" id="MBELARI_LOCUS19359">
    <property type="protein sequence ID" value="MBELARI_LOCUS19359"/>
    <property type="gene ID" value="MBELARI_LOCUS19359"/>
</dbReference>
<feature type="region of interest" description="Disordered" evidence="2">
    <location>
        <begin position="612"/>
        <end position="666"/>
    </location>
</feature>
<feature type="compositionally biased region" description="Polar residues" evidence="2">
    <location>
        <begin position="633"/>
        <end position="648"/>
    </location>
</feature>
<feature type="compositionally biased region" description="Low complexity" evidence="2">
    <location>
        <begin position="417"/>
        <end position="429"/>
    </location>
</feature>
<dbReference type="Proteomes" id="UP000887575">
    <property type="component" value="Unassembled WGS sequence"/>
</dbReference>
<sequence>MLKPRNSVDTSDVTPSKRGRVKRLKMALGPDENSIDFPLIASEPKKIRLSEHQKETYMEQWEKNRPFMDNEESLPTPMWNSMPDLFDESSSMGFSNKAAPKKRGRPSKASMTPKEPTRVDNDDDNYSNQSDSISLDDLRKKLLTNKEESKEQSTRAESKISDEDTRFSDISTLSTASGNVLQGRRKKSTPVKYEPVKGKASKASKENTPESNKRGRKKKSLVFTDEKEKTPKAKSPKVDKKEESKKVEAEKLNVDAPRTALTTKADPFIQEEMEDQEKIASDHNEVDGLVIPESSSTQEKFDLPIKEESLEKLPIEEMADLITDLSEKDSKSVEKLEEYCSPDKATQSIEVIVNESSTPSILRKPKTPISLEKRSRRVHFDGNEAMQEEAEISRRTPLKTLPRFSSNTLTPPSQLRSLTIPSTSLSTGSSSILHPSLITCNDSIQNIIHQISPHVSNGLTFKKALLSQGIKTIGDLANCQVSKIESLIWLRKPRVETTRAALLEYEENLRVKKAADEQRMKEREEGKRKEAARLIEEEKEAAEAEVKAKEMSEEIVEESTAKQDEEVINASEEDSQKIIQPEEVAENPIVMDANEAKPTIVEEVPAGVETTVQENLESPSTQPVQIPEGALETESNSEPAIQFESNSEPACPEELVKETLSTPTSMEDAKEFDAIQSATVEVETSQSNNSHSQQLDTPTNEVGEIPIESLQTNDNCEETMNEKAEEIEKDKNILESLKETLKRLNDFDSKSLQDQQSMSAISLLIQMQKRITDLQHSLFNEYEKNLNKSQ</sequence>
<reference evidence="4" key="1">
    <citation type="submission" date="2024-02" db="UniProtKB">
        <authorList>
            <consortium name="WormBaseParasite"/>
        </authorList>
    </citation>
    <scope>IDENTIFICATION</scope>
</reference>
<evidence type="ECO:0000313" key="4">
    <source>
        <dbReference type="WBParaSite" id="MBELARI_LOCUS19359"/>
    </source>
</evidence>
<feature type="region of interest" description="Disordered" evidence="2">
    <location>
        <begin position="1"/>
        <end position="27"/>
    </location>
</feature>
<feature type="compositionally biased region" description="Basic and acidic residues" evidence="2">
    <location>
        <begin position="224"/>
        <end position="253"/>
    </location>
</feature>
<feature type="region of interest" description="Disordered" evidence="2">
    <location>
        <begin position="401"/>
        <end position="429"/>
    </location>
</feature>
<feature type="compositionally biased region" description="Polar residues" evidence="2">
    <location>
        <begin position="680"/>
        <end position="700"/>
    </location>
</feature>
<feature type="region of interest" description="Disordered" evidence="2">
    <location>
        <begin position="60"/>
        <end position="267"/>
    </location>
</feature>
<evidence type="ECO:0000256" key="1">
    <source>
        <dbReference type="SAM" id="Coils"/>
    </source>
</evidence>
<feature type="compositionally biased region" description="Basic and acidic residues" evidence="2">
    <location>
        <begin position="136"/>
        <end position="167"/>
    </location>
</feature>
<feature type="compositionally biased region" description="Basic and acidic residues" evidence="2">
    <location>
        <begin position="203"/>
        <end position="213"/>
    </location>
</feature>
<accession>A0AAF3EYS6</accession>
<dbReference type="AlphaFoldDB" id="A0AAF3EYS6"/>
<evidence type="ECO:0000256" key="2">
    <source>
        <dbReference type="SAM" id="MobiDB-lite"/>
    </source>
</evidence>
<feature type="region of interest" description="Disordered" evidence="2">
    <location>
        <begin position="680"/>
        <end position="705"/>
    </location>
</feature>